<keyword evidence="3" id="KW-1185">Reference proteome</keyword>
<evidence type="ECO:0008006" key="4">
    <source>
        <dbReference type="Google" id="ProtNLM"/>
    </source>
</evidence>
<gene>
    <name evidence="2" type="ORF">Golax_003209</name>
</gene>
<dbReference type="PANTHER" id="PTHR48200">
    <property type="entry name" value="PROTEIN, PUTATIVE-RELATED"/>
    <property type="match status" value="1"/>
</dbReference>
<comment type="caution">
    <text evidence="2">The sequence shown here is derived from an EMBL/GenBank/DDBJ whole genome shotgun (WGS) entry which is preliminary data.</text>
</comment>
<accession>A0A7J9AF70</accession>
<keyword evidence="1" id="KW-0175">Coiled coil</keyword>
<sequence>MDKHIFRALAQYWNNAYSCFSFGKVYLVPTVEEYTTLLRCPKIQIDKAYSRAANSAGFDLGTSGYEEMSRHFHLEYLWVSHLPKALGRVDNAVSDLFDWLDKRVTPFLTILVETFRSLTACRRAVFSKDYSPLKEFIAIPRQDNIFIKSGWQFSKVSKTKTLNGGPLSRQFIPTSQGLAQCEFAYKGDNYKKKVREISNAWNRSHKMKRFTTNPMTTPEYDWWYVRDRKVRLQKEEFIAREKDRNVRRGKDLARIKRRRAKDLLESRNEKVGLRARIVELERSLHQYRSRNFVVELKASLTKIEELKGKIKELEPALQNFELLSRTS</sequence>
<dbReference type="PANTHER" id="PTHR48200:SF1">
    <property type="entry name" value="AMINOTRANSFERASE-LIKE PLANT MOBILE DOMAIN-CONTAINING PROTEIN"/>
    <property type="match status" value="1"/>
</dbReference>
<name>A0A7J9AF70_9ROSI</name>
<protein>
    <recommendedName>
        <fullName evidence="4">Aminotransferase-like plant mobile domain-containing protein</fullName>
    </recommendedName>
</protein>
<proteinExistence type="predicted"/>
<dbReference type="EMBL" id="JABEZV010000010">
    <property type="protein sequence ID" value="MBA0722542.1"/>
    <property type="molecule type" value="Genomic_DNA"/>
</dbReference>
<feature type="coiled-coil region" evidence="1">
    <location>
        <begin position="263"/>
        <end position="290"/>
    </location>
</feature>
<dbReference type="Proteomes" id="UP000593574">
    <property type="component" value="Unassembled WGS sequence"/>
</dbReference>
<dbReference type="AlphaFoldDB" id="A0A7J9AF70"/>
<evidence type="ECO:0000313" key="2">
    <source>
        <dbReference type="EMBL" id="MBA0722542.1"/>
    </source>
</evidence>
<evidence type="ECO:0000313" key="3">
    <source>
        <dbReference type="Proteomes" id="UP000593574"/>
    </source>
</evidence>
<reference evidence="2 3" key="1">
    <citation type="journal article" date="2019" name="Genome Biol. Evol.">
        <title>Insights into the evolution of the New World diploid cottons (Gossypium, subgenus Houzingenia) based on genome sequencing.</title>
        <authorList>
            <person name="Grover C.E."/>
            <person name="Arick M.A. 2nd"/>
            <person name="Thrash A."/>
            <person name="Conover J.L."/>
            <person name="Sanders W.S."/>
            <person name="Peterson D.G."/>
            <person name="Frelichowski J.E."/>
            <person name="Scheffler J.A."/>
            <person name="Scheffler B.E."/>
            <person name="Wendel J.F."/>
        </authorList>
    </citation>
    <scope>NUCLEOTIDE SEQUENCE [LARGE SCALE GENOMIC DNA]</scope>
    <source>
        <strain evidence="2">4</strain>
        <tissue evidence="2">Leaf</tissue>
    </source>
</reference>
<evidence type="ECO:0000256" key="1">
    <source>
        <dbReference type="SAM" id="Coils"/>
    </source>
</evidence>
<organism evidence="2 3">
    <name type="scientific">Gossypium laxum</name>
    <dbReference type="NCBI Taxonomy" id="34288"/>
    <lineage>
        <taxon>Eukaryota</taxon>
        <taxon>Viridiplantae</taxon>
        <taxon>Streptophyta</taxon>
        <taxon>Embryophyta</taxon>
        <taxon>Tracheophyta</taxon>
        <taxon>Spermatophyta</taxon>
        <taxon>Magnoliopsida</taxon>
        <taxon>eudicotyledons</taxon>
        <taxon>Gunneridae</taxon>
        <taxon>Pentapetalae</taxon>
        <taxon>rosids</taxon>
        <taxon>malvids</taxon>
        <taxon>Malvales</taxon>
        <taxon>Malvaceae</taxon>
        <taxon>Malvoideae</taxon>
        <taxon>Gossypium</taxon>
    </lineage>
</organism>